<name>A0AAU9WH01_9CNID</name>
<comment type="caution">
    <text evidence="2">The sequence shown here is derived from an EMBL/GenBank/DDBJ whole genome shotgun (WGS) entry which is preliminary data.</text>
</comment>
<evidence type="ECO:0000313" key="2">
    <source>
        <dbReference type="EMBL" id="CAH3112056.1"/>
    </source>
</evidence>
<protein>
    <submittedName>
        <fullName evidence="2">Uncharacterized protein</fullName>
    </submittedName>
</protein>
<gene>
    <name evidence="2" type="ORF">PMEA_00004935</name>
</gene>
<accession>A0AAU9WH01</accession>
<feature type="region of interest" description="Disordered" evidence="1">
    <location>
        <begin position="45"/>
        <end position="83"/>
    </location>
</feature>
<sequence>MMGQCFGTEDGSFLPFRQKRGYDRFTTFAPKSKWRYADEHLLTEIQDPRSDDDLDLSDVRRQTGHEPNGRQNPQTSANVRTGLRQERYLKSLIPSNLLQV</sequence>
<organism evidence="2 3">
    <name type="scientific">Pocillopora meandrina</name>
    <dbReference type="NCBI Taxonomy" id="46732"/>
    <lineage>
        <taxon>Eukaryota</taxon>
        <taxon>Metazoa</taxon>
        <taxon>Cnidaria</taxon>
        <taxon>Anthozoa</taxon>
        <taxon>Hexacorallia</taxon>
        <taxon>Scleractinia</taxon>
        <taxon>Astrocoeniina</taxon>
        <taxon>Pocilloporidae</taxon>
        <taxon>Pocillopora</taxon>
    </lineage>
</organism>
<proteinExistence type="predicted"/>
<reference evidence="2 3" key="1">
    <citation type="submission" date="2022-05" db="EMBL/GenBank/DDBJ databases">
        <authorList>
            <consortium name="Genoscope - CEA"/>
            <person name="William W."/>
        </authorList>
    </citation>
    <scope>NUCLEOTIDE SEQUENCE [LARGE SCALE GENOMIC DNA]</scope>
</reference>
<dbReference type="Proteomes" id="UP001159428">
    <property type="component" value="Unassembled WGS sequence"/>
</dbReference>
<feature type="compositionally biased region" description="Polar residues" evidence="1">
    <location>
        <begin position="69"/>
        <end position="79"/>
    </location>
</feature>
<evidence type="ECO:0000256" key="1">
    <source>
        <dbReference type="SAM" id="MobiDB-lite"/>
    </source>
</evidence>
<keyword evidence="3" id="KW-1185">Reference proteome</keyword>
<dbReference type="AlphaFoldDB" id="A0AAU9WH01"/>
<feature type="compositionally biased region" description="Basic and acidic residues" evidence="1">
    <location>
        <begin position="45"/>
        <end position="68"/>
    </location>
</feature>
<dbReference type="EMBL" id="CALNXJ010000013">
    <property type="protein sequence ID" value="CAH3112056.1"/>
    <property type="molecule type" value="Genomic_DNA"/>
</dbReference>
<evidence type="ECO:0000313" key="3">
    <source>
        <dbReference type="Proteomes" id="UP001159428"/>
    </source>
</evidence>